<proteinExistence type="predicted"/>
<evidence type="ECO:0000313" key="1">
    <source>
        <dbReference type="EMBL" id="JAH09166.1"/>
    </source>
</evidence>
<sequence length="19" mass="1975">MLMLVLLGAGLPRAVVAHL</sequence>
<dbReference type="AlphaFoldDB" id="A0A0E9PX14"/>
<protein>
    <submittedName>
        <fullName evidence="1">Uncharacterized protein</fullName>
    </submittedName>
</protein>
<name>A0A0E9PX14_ANGAN</name>
<reference evidence="1" key="1">
    <citation type="submission" date="2014-11" db="EMBL/GenBank/DDBJ databases">
        <authorList>
            <person name="Amaro Gonzalez C."/>
        </authorList>
    </citation>
    <scope>NUCLEOTIDE SEQUENCE</scope>
</reference>
<dbReference type="EMBL" id="GBXM01099411">
    <property type="protein sequence ID" value="JAH09166.1"/>
    <property type="molecule type" value="Transcribed_RNA"/>
</dbReference>
<reference evidence="1" key="2">
    <citation type="journal article" date="2015" name="Fish Shellfish Immunol.">
        <title>Early steps in the European eel (Anguilla anguilla)-Vibrio vulnificus interaction in the gills: Role of the RtxA13 toxin.</title>
        <authorList>
            <person name="Callol A."/>
            <person name="Pajuelo D."/>
            <person name="Ebbesson L."/>
            <person name="Teles M."/>
            <person name="MacKenzie S."/>
            <person name="Amaro C."/>
        </authorList>
    </citation>
    <scope>NUCLEOTIDE SEQUENCE</scope>
</reference>
<accession>A0A0E9PX14</accession>
<organism evidence="1">
    <name type="scientific">Anguilla anguilla</name>
    <name type="common">European freshwater eel</name>
    <name type="synonym">Muraena anguilla</name>
    <dbReference type="NCBI Taxonomy" id="7936"/>
    <lineage>
        <taxon>Eukaryota</taxon>
        <taxon>Metazoa</taxon>
        <taxon>Chordata</taxon>
        <taxon>Craniata</taxon>
        <taxon>Vertebrata</taxon>
        <taxon>Euteleostomi</taxon>
        <taxon>Actinopterygii</taxon>
        <taxon>Neopterygii</taxon>
        <taxon>Teleostei</taxon>
        <taxon>Anguilliformes</taxon>
        <taxon>Anguillidae</taxon>
        <taxon>Anguilla</taxon>
    </lineage>
</organism>